<proteinExistence type="predicted"/>
<sequence length="345" mass="34570">MTAYGLVGMDPDSARTLAAAMRRAAERMEDQSRDMTVAITGVHWAGTDSRAFRAAWQATMLPAILKVTGELRRHSAELTLQAAEQIQASAAGGAVSGPSSTGPVGAEHSFGPVHYSGSSRASGPDVGFSTRRSSADGVAGFDGHAMVGKADADGVAGLGPVLLTGHAEVSVGAQVSGVVKLDKHGLVERLSASEGVQASAERRADIGPASHTIGVSGLAGAEAEAHLVAGTEGIGVGADAFAGVKGEVEQKVDVGGVGYAGTGEAYLGIGAHAEGTIGMKNDGTFGLRLDAGAALGPGAGFSINLTVDPGKVADTAKDVKNRAGDVLDDVADTGGHVIKKLRSLW</sequence>
<organism evidence="2 3">
    <name type="scientific">Longispora fulva</name>
    <dbReference type="NCBI Taxonomy" id="619741"/>
    <lineage>
        <taxon>Bacteria</taxon>
        <taxon>Bacillati</taxon>
        <taxon>Actinomycetota</taxon>
        <taxon>Actinomycetes</taxon>
        <taxon>Micromonosporales</taxon>
        <taxon>Micromonosporaceae</taxon>
        <taxon>Longispora</taxon>
    </lineage>
</organism>
<comment type="caution">
    <text evidence="2">The sequence shown here is derived from an EMBL/GenBank/DDBJ whole genome shotgun (WGS) entry which is preliminary data.</text>
</comment>
<dbReference type="Proteomes" id="UP000622552">
    <property type="component" value="Unassembled WGS sequence"/>
</dbReference>
<reference evidence="2" key="1">
    <citation type="submission" date="2020-11" db="EMBL/GenBank/DDBJ databases">
        <title>Sequencing the genomes of 1000 actinobacteria strains.</title>
        <authorList>
            <person name="Klenk H.-P."/>
        </authorList>
    </citation>
    <scope>NUCLEOTIDE SEQUENCE</scope>
    <source>
        <strain evidence="2">DSM 45356</strain>
    </source>
</reference>
<accession>A0A8J7GS15</accession>
<feature type="compositionally biased region" description="Low complexity" evidence="1">
    <location>
        <begin position="91"/>
        <end position="106"/>
    </location>
</feature>
<dbReference type="RefSeq" id="WP_197002994.1">
    <property type="nucleotide sequence ID" value="NZ_BONS01000001.1"/>
</dbReference>
<evidence type="ECO:0000256" key="1">
    <source>
        <dbReference type="SAM" id="MobiDB-lite"/>
    </source>
</evidence>
<name>A0A8J7GS15_9ACTN</name>
<feature type="region of interest" description="Disordered" evidence="1">
    <location>
        <begin position="91"/>
        <end position="133"/>
    </location>
</feature>
<keyword evidence="3" id="KW-1185">Reference proteome</keyword>
<evidence type="ECO:0008006" key="4">
    <source>
        <dbReference type="Google" id="ProtNLM"/>
    </source>
</evidence>
<dbReference type="Gene3D" id="1.10.287.1060">
    <property type="entry name" value="ESAT-6-like"/>
    <property type="match status" value="1"/>
</dbReference>
<dbReference type="EMBL" id="JADOUF010000001">
    <property type="protein sequence ID" value="MBG6135946.1"/>
    <property type="molecule type" value="Genomic_DNA"/>
</dbReference>
<gene>
    <name evidence="2" type="ORF">IW245_002140</name>
</gene>
<protein>
    <recommendedName>
        <fullName evidence="4">WXG100 family type VII secretion target</fullName>
    </recommendedName>
</protein>
<evidence type="ECO:0000313" key="3">
    <source>
        <dbReference type="Proteomes" id="UP000622552"/>
    </source>
</evidence>
<evidence type="ECO:0000313" key="2">
    <source>
        <dbReference type="EMBL" id="MBG6135946.1"/>
    </source>
</evidence>
<dbReference type="AlphaFoldDB" id="A0A8J7GS15"/>